<keyword evidence="2" id="KW-1185">Reference proteome</keyword>
<name>A0A368GGF0_ANCCA</name>
<comment type="caution">
    <text evidence="1">The sequence shown here is derived from an EMBL/GenBank/DDBJ whole genome shotgun (WGS) entry which is preliminary data.</text>
</comment>
<evidence type="ECO:0000313" key="2">
    <source>
        <dbReference type="Proteomes" id="UP000252519"/>
    </source>
</evidence>
<dbReference type="EMBL" id="JOJR01000156">
    <property type="protein sequence ID" value="RCN43466.1"/>
    <property type="molecule type" value="Genomic_DNA"/>
</dbReference>
<evidence type="ECO:0000313" key="1">
    <source>
        <dbReference type="EMBL" id="RCN43466.1"/>
    </source>
</evidence>
<reference evidence="1 2" key="1">
    <citation type="submission" date="2014-10" db="EMBL/GenBank/DDBJ databases">
        <title>Draft genome of the hookworm Ancylostoma caninum.</title>
        <authorList>
            <person name="Mitreva M."/>
        </authorList>
    </citation>
    <scope>NUCLEOTIDE SEQUENCE [LARGE SCALE GENOMIC DNA]</scope>
    <source>
        <strain evidence="1 2">Baltimore</strain>
    </source>
</reference>
<proteinExistence type="predicted"/>
<organism evidence="1 2">
    <name type="scientific">Ancylostoma caninum</name>
    <name type="common">Dog hookworm</name>
    <dbReference type="NCBI Taxonomy" id="29170"/>
    <lineage>
        <taxon>Eukaryota</taxon>
        <taxon>Metazoa</taxon>
        <taxon>Ecdysozoa</taxon>
        <taxon>Nematoda</taxon>
        <taxon>Chromadorea</taxon>
        <taxon>Rhabditida</taxon>
        <taxon>Rhabditina</taxon>
        <taxon>Rhabditomorpha</taxon>
        <taxon>Strongyloidea</taxon>
        <taxon>Ancylostomatidae</taxon>
        <taxon>Ancylostomatinae</taxon>
        <taxon>Ancylostoma</taxon>
    </lineage>
</organism>
<sequence>MKIINTTPRCSTGSPSSHWSRLCCSWHFVTRTRSMSPSFNVSSDRTPQQWRGFKSCSAPMDSTWTPAGCRICSDSADAGWQREAA</sequence>
<gene>
    <name evidence="1" type="ORF">ANCCAN_10528</name>
</gene>
<protein>
    <submittedName>
        <fullName evidence="1">Uncharacterized protein</fullName>
    </submittedName>
</protein>
<accession>A0A368GGF0</accession>
<dbReference type="AlphaFoldDB" id="A0A368GGF0"/>
<dbReference type="Proteomes" id="UP000252519">
    <property type="component" value="Unassembled WGS sequence"/>
</dbReference>